<evidence type="ECO:0000256" key="12">
    <source>
        <dbReference type="ARBA" id="ARBA00049515"/>
    </source>
</evidence>
<dbReference type="FunFam" id="3.30.930.10:FF:000039">
    <property type="entry name" value="Threonyl-tRNA synthetase, mitochondrial"/>
    <property type="match status" value="1"/>
</dbReference>
<dbReference type="InterPro" id="IPR033728">
    <property type="entry name" value="ThrRS_core"/>
</dbReference>
<evidence type="ECO:0000256" key="5">
    <source>
        <dbReference type="ARBA" id="ARBA00022741"/>
    </source>
</evidence>
<keyword evidence="7" id="KW-0648">Protein biosynthesis</keyword>
<dbReference type="PROSITE" id="PS50862">
    <property type="entry name" value="AA_TRNA_LIGASE_II"/>
    <property type="match status" value="1"/>
</dbReference>
<dbReference type="Gene3D" id="3.30.930.10">
    <property type="entry name" value="Bira Bifunctional Protein, Domain 2"/>
    <property type="match status" value="1"/>
</dbReference>
<dbReference type="EMBL" id="ML976015">
    <property type="protein sequence ID" value="KAF1944620.1"/>
    <property type="molecule type" value="Genomic_DNA"/>
</dbReference>
<keyword evidence="10" id="KW-0030">Aminoacyl-tRNA synthetase</keyword>
<dbReference type="EC" id="6.1.1.3" evidence="3"/>
<dbReference type="GO" id="GO:0004829">
    <property type="term" value="F:threonine-tRNA ligase activity"/>
    <property type="evidence" value="ECO:0007669"/>
    <property type="project" value="UniProtKB-EC"/>
</dbReference>
<proteinExistence type="inferred from homology"/>
<keyword evidence="4" id="KW-0436">Ligase</keyword>
<evidence type="ECO:0000259" key="14">
    <source>
        <dbReference type="PROSITE" id="PS50862"/>
    </source>
</evidence>
<dbReference type="PANTHER" id="PTHR11451:SF50">
    <property type="entry name" value="THREONINE--TRNA LIGASE, MITOCHONDRIAL"/>
    <property type="match status" value="1"/>
</dbReference>
<dbReference type="InterPro" id="IPR036621">
    <property type="entry name" value="Anticodon-bd_dom_sf"/>
</dbReference>
<comment type="subcellular location">
    <subcellularLocation>
        <location evidence="1">Mitochondrion matrix</location>
    </subcellularLocation>
</comment>
<dbReference type="SUPFAM" id="SSF52954">
    <property type="entry name" value="Class II aaRS ABD-related"/>
    <property type="match status" value="1"/>
</dbReference>
<dbReference type="GO" id="GO:0005524">
    <property type="term" value="F:ATP binding"/>
    <property type="evidence" value="ECO:0007669"/>
    <property type="project" value="UniProtKB-KW"/>
</dbReference>
<evidence type="ECO:0000256" key="9">
    <source>
        <dbReference type="ARBA" id="ARBA00023128"/>
    </source>
</evidence>
<organism evidence="15 16">
    <name type="scientific">Clathrospora elynae</name>
    <dbReference type="NCBI Taxonomy" id="706981"/>
    <lineage>
        <taxon>Eukaryota</taxon>
        <taxon>Fungi</taxon>
        <taxon>Dikarya</taxon>
        <taxon>Ascomycota</taxon>
        <taxon>Pezizomycotina</taxon>
        <taxon>Dothideomycetes</taxon>
        <taxon>Pleosporomycetidae</taxon>
        <taxon>Pleosporales</taxon>
        <taxon>Diademaceae</taxon>
        <taxon>Clathrospora</taxon>
    </lineage>
</organism>
<dbReference type="InterPro" id="IPR045864">
    <property type="entry name" value="aa-tRNA-synth_II/BPL/LPL"/>
</dbReference>
<accession>A0A6A5SXH0</accession>
<dbReference type="PANTHER" id="PTHR11451">
    <property type="entry name" value="THREONINE-TRNA LIGASE"/>
    <property type="match status" value="1"/>
</dbReference>
<dbReference type="InterPro" id="IPR006195">
    <property type="entry name" value="aa-tRNA-synth_II"/>
</dbReference>
<dbReference type="GO" id="GO:0005759">
    <property type="term" value="C:mitochondrial matrix"/>
    <property type="evidence" value="ECO:0007669"/>
    <property type="project" value="UniProtKB-SubCell"/>
</dbReference>
<evidence type="ECO:0000256" key="7">
    <source>
        <dbReference type="ARBA" id="ARBA00022917"/>
    </source>
</evidence>
<evidence type="ECO:0000256" key="2">
    <source>
        <dbReference type="ARBA" id="ARBA00008226"/>
    </source>
</evidence>
<evidence type="ECO:0000256" key="4">
    <source>
        <dbReference type="ARBA" id="ARBA00022598"/>
    </source>
</evidence>
<dbReference type="InterPro" id="IPR002314">
    <property type="entry name" value="aa-tRNA-synt_IIb"/>
</dbReference>
<dbReference type="Gene3D" id="3.40.50.800">
    <property type="entry name" value="Anticodon-binding domain"/>
    <property type="match status" value="1"/>
</dbReference>
<keyword evidence="6" id="KW-0067">ATP-binding</keyword>
<dbReference type="OrthoDB" id="5423599at2759"/>
<sequence length="543" mass="60191">MPPLRQLSAAFHAVGRTQLVPRRLRQNALVPIRGCSCSSPHQSQHTVTVSSGAPANAQLNPTTADLSTPPTDHRTLAQTHSLFITSPYSPGSPLILPNGAYVFQKLQSFLRAQYPQFGFQEVITPIIYKKSLWEKSGHWENYAEDMFSVQGRGATSQIPEAEGGEDGEFGLKPMNCPGHCLLFRDEIKSYRDLPVRLADFSALHRNEISGALTGLTRVRRFHQDDAHIFCRPDQILAEIEQTLKFVGMVYNTFGLGPYKLLLSTRPKDSFIGTVEEWDRAEQQLATALNNIGSEWAINEGDGAFYGPKIDIILKDSNGKEHQTATIQLDFQLPQRFDLQYQASPEELEAGSRTSMDAGLDPSLRRPVIVHRAIYGSIERFMALLIEHYAGKYPFWLSPRPAIILSLNSDPKVLAHVSHIQSVLSGLTPQDAPVTSSSSSPKPLPLSTIQLPIDVDISDRSLGKKIAEARVKKYNHIIVVGGREVESGSMNLQIVNQPNEEVTLEVLENSLGNKLTDKDRTKSTVNIGLSGARRYFETLANSFL</sequence>
<evidence type="ECO:0000256" key="3">
    <source>
        <dbReference type="ARBA" id="ARBA00013163"/>
    </source>
</evidence>
<feature type="domain" description="Aminoacyl-transfer RNA synthetases class-II family profile" evidence="14">
    <location>
        <begin position="97"/>
        <end position="393"/>
    </location>
</feature>
<dbReference type="GO" id="GO:0006435">
    <property type="term" value="P:threonyl-tRNA aminoacylation"/>
    <property type="evidence" value="ECO:0007669"/>
    <property type="project" value="InterPro"/>
</dbReference>
<comment type="catalytic activity">
    <reaction evidence="12">
        <text>tRNA(Thr) + L-threonine + ATP = L-threonyl-tRNA(Thr) + AMP + diphosphate + H(+)</text>
        <dbReference type="Rhea" id="RHEA:24624"/>
        <dbReference type="Rhea" id="RHEA-COMP:9670"/>
        <dbReference type="Rhea" id="RHEA-COMP:9704"/>
        <dbReference type="ChEBI" id="CHEBI:15378"/>
        <dbReference type="ChEBI" id="CHEBI:30616"/>
        <dbReference type="ChEBI" id="CHEBI:33019"/>
        <dbReference type="ChEBI" id="CHEBI:57926"/>
        <dbReference type="ChEBI" id="CHEBI:78442"/>
        <dbReference type="ChEBI" id="CHEBI:78534"/>
        <dbReference type="ChEBI" id="CHEBI:456215"/>
        <dbReference type="EC" id="6.1.1.3"/>
    </reaction>
</comment>
<dbReference type="Pfam" id="PF00587">
    <property type="entry name" value="tRNA-synt_2b"/>
    <property type="match status" value="1"/>
</dbReference>
<reference evidence="15" key="1">
    <citation type="journal article" date="2020" name="Stud. Mycol.">
        <title>101 Dothideomycetes genomes: a test case for predicting lifestyles and emergence of pathogens.</title>
        <authorList>
            <person name="Haridas S."/>
            <person name="Albert R."/>
            <person name="Binder M."/>
            <person name="Bloem J."/>
            <person name="Labutti K."/>
            <person name="Salamov A."/>
            <person name="Andreopoulos B."/>
            <person name="Baker S."/>
            <person name="Barry K."/>
            <person name="Bills G."/>
            <person name="Bluhm B."/>
            <person name="Cannon C."/>
            <person name="Castanera R."/>
            <person name="Culley D."/>
            <person name="Daum C."/>
            <person name="Ezra D."/>
            <person name="Gonzalez J."/>
            <person name="Henrissat B."/>
            <person name="Kuo A."/>
            <person name="Liang C."/>
            <person name="Lipzen A."/>
            <person name="Lutzoni F."/>
            <person name="Magnuson J."/>
            <person name="Mondo S."/>
            <person name="Nolan M."/>
            <person name="Ohm R."/>
            <person name="Pangilinan J."/>
            <person name="Park H.-J."/>
            <person name="Ramirez L."/>
            <person name="Alfaro M."/>
            <person name="Sun H."/>
            <person name="Tritt A."/>
            <person name="Yoshinaga Y."/>
            <person name="Zwiers L.-H."/>
            <person name="Turgeon B."/>
            <person name="Goodwin S."/>
            <person name="Spatafora J."/>
            <person name="Crous P."/>
            <person name="Grigoriev I."/>
        </authorList>
    </citation>
    <scope>NUCLEOTIDE SEQUENCE</scope>
    <source>
        <strain evidence="15">CBS 161.51</strain>
    </source>
</reference>
<dbReference type="InterPro" id="IPR002320">
    <property type="entry name" value="Thr-tRNA-ligase_IIa"/>
</dbReference>
<evidence type="ECO:0000313" key="16">
    <source>
        <dbReference type="Proteomes" id="UP000800038"/>
    </source>
</evidence>
<name>A0A6A5SXH0_9PLEO</name>
<evidence type="ECO:0000256" key="10">
    <source>
        <dbReference type="ARBA" id="ARBA00023146"/>
    </source>
</evidence>
<evidence type="ECO:0000256" key="13">
    <source>
        <dbReference type="SAM" id="MobiDB-lite"/>
    </source>
</evidence>
<evidence type="ECO:0000256" key="11">
    <source>
        <dbReference type="ARBA" id="ARBA00031900"/>
    </source>
</evidence>
<gene>
    <name evidence="15" type="ORF">EJ02DRAFT_84035</name>
</gene>
<dbReference type="InterPro" id="IPR004154">
    <property type="entry name" value="Anticodon-bd"/>
</dbReference>
<dbReference type="SUPFAM" id="SSF55681">
    <property type="entry name" value="Class II aaRS and biotin synthetases"/>
    <property type="match status" value="1"/>
</dbReference>
<dbReference type="Pfam" id="PF03129">
    <property type="entry name" value="HGTP_anticodon"/>
    <property type="match status" value="1"/>
</dbReference>
<evidence type="ECO:0000256" key="6">
    <source>
        <dbReference type="ARBA" id="ARBA00022840"/>
    </source>
</evidence>
<dbReference type="AlphaFoldDB" id="A0A6A5SXH0"/>
<protein>
    <recommendedName>
        <fullName evidence="3">threonine--tRNA ligase</fullName>
        <ecNumber evidence="3">6.1.1.3</ecNumber>
    </recommendedName>
    <alternativeName>
        <fullName evidence="11">Threonyl-tRNA synthetase</fullName>
    </alternativeName>
</protein>
<evidence type="ECO:0000256" key="8">
    <source>
        <dbReference type="ARBA" id="ARBA00022946"/>
    </source>
</evidence>
<dbReference type="CDD" id="cd00771">
    <property type="entry name" value="ThrRS_core"/>
    <property type="match status" value="1"/>
</dbReference>
<feature type="region of interest" description="Disordered" evidence="13">
    <location>
        <begin position="52"/>
        <end position="71"/>
    </location>
</feature>
<dbReference type="PRINTS" id="PR01047">
    <property type="entry name" value="TRNASYNTHTHR"/>
</dbReference>
<keyword evidence="16" id="KW-1185">Reference proteome</keyword>
<dbReference type="Proteomes" id="UP000800038">
    <property type="component" value="Unassembled WGS sequence"/>
</dbReference>
<evidence type="ECO:0000256" key="1">
    <source>
        <dbReference type="ARBA" id="ARBA00004305"/>
    </source>
</evidence>
<keyword evidence="5" id="KW-0547">Nucleotide-binding</keyword>
<comment type="similarity">
    <text evidence="2">Belongs to the class-II aminoacyl-tRNA synthetase family.</text>
</comment>
<keyword evidence="9" id="KW-0496">Mitochondrion</keyword>
<keyword evidence="8" id="KW-0809">Transit peptide</keyword>
<evidence type="ECO:0000313" key="15">
    <source>
        <dbReference type="EMBL" id="KAF1944620.1"/>
    </source>
</evidence>